<evidence type="ECO:0000313" key="3">
    <source>
        <dbReference type="EMBL" id="UYW01820.1"/>
    </source>
</evidence>
<dbReference type="NCBIfam" id="TIGR04183">
    <property type="entry name" value="Por_Secre_tail"/>
    <property type="match status" value="1"/>
</dbReference>
<dbReference type="Pfam" id="PF13573">
    <property type="entry name" value="SprB"/>
    <property type="match status" value="3"/>
</dbReference>
<name>A0ABY6LZU0_9FLAO</name>
<keyword evidence="4" id="KW-1185">Reference proteome</keyword>
<dbReference type="RefSeq" id="WP_264434294.1">
    <property type="nucleotide sequence ID" value="NZ_CP081495.1"/>
</dbReference>
<feature type="domain" description="Secretion system C-terminal sorting" evidence="2">
    <location>
        <begin position="1036"/>
        <end position="1109"/>
    </location>
</feature>
<sequence length="1110" mass="124056">MKKILFLFFFINNIIYAQNSPIGQYEIYLEGWLRGNTQHHCGNAEIDLILSKNGKEEDPIKIFKEAYQENSPIVYFGKENDKNIKGTKSTFSAEFNISGIIFFAERRINSSCRGDRPYNKGAIYSGLNTSCYTRKFNFDEFRNISSNRSGLWNSEFTLFIRPKLEIVENGLGNNFLITDVKTNIVSHTHFRPNEYNWEYSINGVDYIKLPQYDGLSAINVSAFDILGDKMLNLIGKSIFIRQYSSCQEDSVLSKPVEYTILPSAPKIISNSDKKGYTSCFDSNDGQIRVFFDRPLNNSINETINLSIINKNNSTANISIPNISSLNNDNSFLIEGLSTGEYKLQIIGKYGDNKNTYSETTVTPYEFQILRHDPVDFTISKVDVWCYGGADGEITVSATGGTKRGYEYRINDGDWIPFSNDSTSTQLIKNLSAGQYKIMVRDSNHCVARVQNIENNNVSLGNVKDPKVVINAPQSPLELTYTQTQKPTFYGATNGKIVTMVNGGTPFNDNTYWFEWKNEQGAVLPATGQYISSSFYISLENIPAGKYYLSIRDKNYDNATTNENCTIIEDFVEITQPEPLVATIELIRPISCHVANEYGDETDLNPYDGQRDESQDGVLKVNVTGGTPFTGSANSGKPYKYIWKKQNPTGTWQTLVNTDATISLLSDGNYAANVEDANGVVIGVYQNNSLVTPTDVTYYLQQPEQLQVDFQITPVTCKGNDGKIKAFVTGGTAPYTYSWTTGDTSEEITNAVPMNYFVTITDARGCMVQGKTTIVAPVDLTVLETITPLTCYDAINASIKLEVNGSIGPYTYLWNTGETTKDITNLKAGTYQVTITDGQGCNYVYNYTIANPEKLKIDLGPDRTLCLGQTLELDATIYNSENVSYEWRNSLGYVVSNSAKLIVNYANKYTVSAITPNGCVITDSIEVNYSDVEIDAEFLLTTQAYVNQDVILVNVSNPKGQTTDWQVNSPEIKIVNKNNDYITLNFSKVGTYNITLRQTQGDCYMIYNKEIIVEANSNSYNPDNTNASFVKEFIVAPNPNNGNFEVKVELEREAAIKLRLFTVTGQLAQAEKKSVTATKHLITYNTQLSAGTYILVLETTFQTLTKKIIIY</sequence>
<accession>A0ABY6LZU0</accession>
<reference evidence="3" key="1">
    <citation type="submission" date="2021-08" db="EMBL/GenBank/DDBJ databases">
        <title>Flavobacterium sp. strain CC-SYL302.</title>
        <authorList>
            <person name="Lin S.-Y."/>
            <person name="Lee T.-H."/>
            <person name="Young C.-C."/>
        </authorList>
    </citation>
    <scope>NUCLEOTIDE SEQUENCE</scope>
    <source>
        <strain evidence="3">CC-SYL302</strain>
    </source>
</reference>
<evidence type="ECO:0000256" key="1">
    <source>
        <dbReference type="ARBA" id="ARBA00022729"/>
    </source>
</evidence>
<proteinExistence type="predicted"/>
<dbReference type="InterPro" id="IPR025667">
    <property type="entry name" value="SprB_repeat"/>
</dbReference>
<dbReference type="Gene3D" id="2.60.40.740">
    <property type="match status" value="2"/>
</dbReference>
<evidence type="ECO:0000259" key="2">
    <source>
        <dbReference type="Pfam" id="PF18962"/>
    </source>
</evidence>
<protein>
    <submittedName>
        <fullName evidence="3">T9SS type A sorting domain-containing protein</fullName>
    </submittedName>
</protein>
<dbReference type="InterPro" id="IPR026444">
    <property type="entry name" value="Secre_tail"/>
</dbReference>
<organism evidence="3 4">
    <name type="scientific">Flavobacterium agricola</name>
    <dbReference type="NCBI Taxonomy" id="2870839"/>
    <lineage>
        <taxon>Bacteria</taxon>
        <taxon>Pseudomonadati</taxon>
        <taxon>Bacteroidota</taxon>
        <taxon>Flavobacteriia</taxon>
        <taxon>Flavobacteriales</taxon>
        <taxon>Flavobacteriaceae</taxon>
        <taxon>Flavobacterium</taxon>
    </lineage>
</organism>
<evidence type="ECO:0000313" key="4">
    <source>
        <dbReference type="Proteomes" id="UP001163328"/>
    </source>
</evidence>
<dbReference type="Proteomes" id="UP001163328">
    <property type="component" value="Chromosome"/>
</dbReference>
<dbReference type="Pfam" id="PF18962">
    <property type="entry name" value="Por_Secre_tail"/>
    <property type="match status" value="1"/>
</dbReference>
<dbReference type="EMBL" id="CP081495">
    <property type="protein sequence ID" value="UYW01820.1"/>
    <property type="molecule type" value="Genomic_DNA"/>
</dbReference>
<keyword evidence="1" id="KW-0732">Signal</keyword>
<gene>
    <name evidence="3" type="ORF">K5I29_02545</name>
</gene>